<feature type="transmembrane region" description="Helical" evidence="10">
    <location>
        <begin position="276"/>
        <end position="300"/>
    </location>
</feature>
<feature type="transmembrane region" description="Helical" evidence="10">
    <location>
        <begin position="46"/>
        <end position="63"/>
    </location>
</feature>
<comment type="subcellular location">
    <subcellularLocation>
        <location evidence="1">Cell membrane</location>
        <topology evidence="1">Multi-pass membrane protein</topology>
    </subcellularLocation>
</comment>
<evidence type="ECO:0000256" key="5">
    <source>
        <dbReference type="ARBA" id="ARBA00022597"/>
    </source>
</evidence>
<accession>A0A0R1WGD3</accession>
<comment type="caution">
    <text evidence="12">The sequence shown here is derived from an EMBL/GenBank/DDBJ whole genome shotgun (WGS) entry which is preliminary data.</text>
</comment>
<dbReference type="EMBL" id="AZGF01000004">
    <property type="protein sequence ID" value="KRM13052.1"/>
    <property type="molecule type" value="Genomic_DNA"/>
</dbReference>
<evidence type="ECO:0000256" key="1">
    <source>
        <dbReference type="ARBA" id="ARBA00004651"/>
    </source>
</evidence>
<keyword evidence="5 12" id="KW-0762">Sugar transport</keyword>
<evidence type="ECO:0000313" key="12">
    <source>
        <dbReference type="EMBL" id="KRM13052.1"/>
    </source>
</evidence>
<keyword evidence="8 10" id="KW-0472">Membrane</keyword>
<dbReference type="PRINTS" id="PR00171">
    <property type="entry name" value="SUGRTRNSPORT"/>
</dbReference>
<feature type="transmembrane region" description="Helical" evidence="10">
    <location>
        <begin position="133"/>
        <end position="155"/>
    </location>
</feature>
<feature type="transmembrane region" description="Helical" evidence="10">
    <location>
        <begin position="7"/>
        <end position="34"/>
    </location>
</feature>
<dbReference type="OrthoDB" id="9783823at2"/>
<evidence type="ECO:0000313" key="13">
    <source>
        <dbReference type="Proteomes" id="UP000051820"/>
    </source>
</evidence>
<dbReference type="PANTHER" id="PTHR48023">
    <property type="entry name" value="D-XYLOSE-PROTON SYMPORTER-LIKE 2"/>
    <property type="match status" value="1"/>
</dbReference>
<keyword evidence="7 10" id="KW-1133">Transmembrane helix</keyword>
<dbReference type="InterPro" id="IPR047984">
    <property type="entry name" value="XylE-like"/>
</dbReference>
<evidence type="ECO:0000256" key="2">
    <source>
        <dbReference type="ARBA" id="ARBA00010992"/>
    </source>
</evidence>
<feature type="transmembrane region" description="Helical" evidence="10">
    <location>
        <begin position="100"/>
        <end position="121"/>
    </location>
</feature>
<dbReference type="InterPro" id="IPR005829">
    <property type="entry name" value="Sugar_transporter_CS"/>
</dbReference>
<comment type="similarity">
    <text evidence="2 9">Belongs to the major facilitator superfamily. Sugar transporter (TC 2.A.1.1) family.</text>
</comment>
<name>A0A0R1WGD3_9LACO</name>
<dbReference type="STRING" id="1423807.FD16_GL001742"/>
<feature type="transmembrane region" description="Helical" evidence="10">
    <location>
        <begin position="241"/>
        <end position="264"/>
    </location>
</feature>
<keyword evidence="3 9" id="KW-0813">Transport</keyword>
<dbReference type="PANTHER" id="PTHR48023:SF4">
    <property type="entry name" value="D-XYLOSE-PROTON SYMPORTER-LIKE 2"/>
    <property type="match status" value="1"/>
</dbReference>
<evidence type="ECO:0000256" key="8">
    <source>
        <dbReference type="ARBA" id="ARBA00023136"/>
    </source>
</evidence>
<keyword evidence="13" id="KW-1185">Reference proteome</keyword>
<evidence type="ECO:0000256" key="10">
    <source>
        <dbReference type="SAM" id="Phobius"/>
    </source>
</evidence>
<feature type="transmembrane region" description="Helical" evidence="10">
    <location>
        <begin position="336"/>
        <end position="363"/>
    </location>
</feature>
<keyword evidence="6 10" id="KW-0812">Transmembrane</keyword>
<evidence type="ECO:0000256" key="4">
    <source>
        <dbReference type="ARBA" id="ARBA00022475"/>
    </source>
</evidence>
<keyword evidence="4" id="KW-1003">Cell membrane</keyword>
<feature type="transmembrane region" description="Helical" evidence="10">
    <location>
        <begin position="75"/>
        <end position="94"/>
    </location>
</feature>
<feature type="transmembrane region" description="Helical" evidence="10">
    <location>
        <begin position="407"/>
        <end position="426"/>
    </location>
</feature>
<dbReference type="GO" id="GO:0022857">
    <property type="term" value="F:transmembrane transporter activity"/>
    <property type="evidence" value="ECO:0007669"/>
    <property type="project" value="InterPro"/>
</dbReference>
<dbReference type="PROSITE" id="PS50850">
    <property type="entry name" value="MFS"/>
    <property type="match status" value="1"/>
</dbReference>
<dbReference type="PROSITE" id="PS00217">
    <property type="entry name" value="SUGAR_TRANSPORT_2"/>
    <property type="match status" value="1"/>
</dbReference>
<dbReference type="Proteomes" id="UP000051820">
    <property type="component" value="Unassembled WGS sequence"/>
</dbReference>
<gene>
    <name evidence="12" type="ORF">FD16_GL001742</name>
</gene>
<feature type="transmembrane region" description="Helical" evidence="10">
    <location>
        <begin position="161"/>
        <end position="183"/>
    </location>
</feature>
<dbReference type="RefSeq" id="WP_010621550.1">
    <property type="nucleotide sequence ID" value="NZ_AZGF01000004.1"/>
</dbReference>
<dbReference type="Gene3D" id="1.20.1250.20">
    <property type="entry name" value="MFS general substrate transporter like domains"/>
    <property type="match status" value="1"/>
</dbReference>
<evidence type="ECO:0000259" key="11">
    <source>
        <dbReference type="PROSITE" id="PS50850"/>
    </source>
</evidence>
<dbReference type="InterPro" id="IPR050820">
    <property type="entry name" value="MFS_Sugar_Transporter"/>
</dbReference>
<evidence type="ECO:0000256" key="7">
    <source>
        <dbReference type="ARBA" id="ARBA00022989"/>
    </source>
</evidence>
<protein>
    <submittedName>
        <fullName evidence="12">Sugar transporter</fullName>
    </submittedName>
</protein>
<evidence type="ECO:0000256" key="3">
    <source>
        <dbReference type="ARBA" id="ARBA00022448"/>
    </source>
</evidence>
<dbReference type="GO" id="GO:0005886">
    <property type="term" value="C:plasma membrane"/>
    <property type="evidence" value="ECO:0007669"/>
    <property type="project" value="UniProtKB-SubCell"/>
</dbReference>
<dbReference type="InterPro" id="IPR003663">
    <property type="entry name" value="Sugar/inositol_transpt"/>
</dbReference>
<dbReference type="InterPro" id="IPR020846">
    <property type="entry name" value="MFS_dom"/>
</dbReference>
<dbReference type="InterPro" id="IPR036259">
    <property type="entry name" value="MFS_trans_sf"/>
</dbReference>
<sequence length="453" mass="48340">MHKVSRGFIYFFGALGGILFGYDTGVISGAILFIQKQLNLGTWQQGWVVSGVLAGALVGAIIIGPLGDKFGRRKMVMASAVIFFIGALGCGLALGFWSLILFRFVLGIAVGGASTMVPMYLSEVAPADMRGSLSSLNQLMIMTGIFLAYVTNYAWSGYTIGWRLMVGAATVPAAILFIGGIFLPESPRFLVRIGKIDEARGVLGQLRNQDEVQAELTDIEEKAKIKMGGWGDLFSKVARPALVIGIGLAIFQQIMGCNTVLYYAPTIFTDIGFGVSAALLAHIGIGIFNVIVTAVAVVIMDKVNRKTMLIVGALGMAASLFTLGIAMHYSHNSMTAAYIAAIALTVYIAFFSATWGPVMWVMIGEVFPLNIRGLGVGLSGTFNWGANMIVSLTFPTLLAALGTETLFVGYGVLCVLAIWFVHSGVFETRGKSLEQIEGYLDKRAGVTSTAKND</sequence>
<dbReference type="InterPro" id="IPR005828">
    <property type="entry name" value="MFS_sugar_transport-like"/>
</dbReference>
<dbReference type="PATRIC" id="fig|1423807.3.peg.1785"/>
<dbReference type="CDD" id="cd17359">
    <property type="entry name" value="MFS_XylE_like"/>
    <property type="match status" value="1"/>
</dbReference>
<dbReference type="FunFam" id="1.20.1250.20:FF:000218">
    <property type="entry name" value="facilitated trehalose transporter Tret1"/>
    <property type="match status" value="1"/>
</dbReference>
<organism evidence="12 13">
    <name type="scientific">Paucilactobacillus suebicus DSM 5007 = KCTC 3549</name>
    <dbReference type="NCBI Taxonomy" id="1423807"/>
    <lineage>
        <taxon>Bacteria</taxon>
        <taxon>Bacillati</taxon>
        <taxon>Bacillota</taxon>
        <taxon>Bacilli</taxon>
        <taxon>Lactobacillales</taxon>
        <taxon>Lactobacillaceae</taxon>
        <taxon>Paucilactobacillus</taxon>
    </lineage>
</organism>
<dbReference type="eggNOG" id="COG2814">
    <property type="taxonomic scope" value="Bacteria"/>
</dbReference>
<feature type="transmembrane region" description="Helical" evidence="10">
    <location>
        <begin position="307"/>
        <end position="330"/>
    </location>
</feature>
<dbReference type="GO" id="GO:1904659">
    <property type="term" value="P:D-glucose transmembrane transport"/>
    <property type="evidence" value="ECO:0007669"/>
    <property type="project" value="TreeGrafter"/>
</dbReference>
<dbReference type="NCBIfam" id="TIGR00879">
    <property type="entry name" value="SP"/>
    <property type="match status" value="1"/>
</dbReference>
<proteinExistence type="inferred from homology"/>
<dbReference type="SUPFAM" id="SSF103473">
    <property type="entry name" value="MFS general substrate transporter"/>
    <property type="match status" value="1"/>
</dbReference>
<feature type="domain" description="Major facilitator superfamily (MFS) profile" evidence="11">
    <location>
        <begin position="9"/>
        <end position="429"/>
    </location>
</feature>
<dbReference type="AlphaFoldDB" id="A0A0R1WGD3"/>
<evidence type="ECO:0000256" key="9">
    <source>
        <dbReference type="RuleBase" id="RU003346"/>
    </source>
</evidence>
<evidence type="ECO:0000256" key="6">
    <source>
        <dbReference type="ARBA" id="ARBA00022692"/>
    </source>
</evidence>
<dbReference type="Pfam" id="PF00083">
    <property type="entry name" value="Sugar_tr"/>
    <property type="match status" value="1"/>
</dbReference>
<feature type="transmembrane region" description="Helical" evidence="10">
    <location>
        <begin position="384"/>
        <end position="401"/>
    </location>
</feature>
<reference evidence="12 13" key="1">
    <citation type="journal article" date="2015" name="Genome Announc.">
        <title>Expanding the biotechnology potential of lactobacilli through comparative genomics of 213 strains and associated genera.</title>
        <authorList>
            <person name="Sun Z."/>
            <person name="Harris H.M."/>
            <person name="McCann A."/>
            <person name="Guo C."/>
            <person name="Argimon S."/>
            <person name="Zhang W."/>
            <person name="Yang X."/>
            <person name="Jeffery I.B."/>
            <person name="Cooney J.C."/>
            <person name="Kagawa T.F."/>
            <person name="Liu W."/>
            <person name="Song Y."/>
            <person name="Salvetti E."/>
            <person name="Wrobel A."/>
            <person name="Rasinkangas P."/>
            <person name="Parkhill J."/>
            <person name="Rea M.C."/>
            <person name="O'Sullivan O."/>
            <person name="Ritari J."/>
            <person name="Douillard F.P."/>
            <person name="Paul Ross R."/>
            <person name="Yang R."/>
            <person name="Briner A.E."/>
            <person name="Felis G.E."/>
            <person name="de Vos W.M."/>
            <person name="Barrangou R."/>
            <person name="Klaenhammer T.R."/>
            <person name="Caufield P.W."/>
            <person name="Cui Y."/>
            <person name="Zhang H."/>
            <person name="O'Toole P.W."/>
        </authorList>
    </citation>
    <scope>NUCLEOTIDE SEQUENCE [LARGE SCALE GENOMIC DNA]</scope>
    <source>
        <strain evidence="12 13">DSM 5007</strain>
    </source>
</reference>